<accession>A0A3N2BDN7</accession>
<proteinExistence type="predicted"/>
<protein>
    <submittedName>
        <fullName evidence="4">Phosphoglycerate dehydrogenase-like enzyme</fullName>
    </submittedName>
</protein>
<dbReference type="OrthoDB" id="4324715at2"/>
<organism evidence="4 5">
    <name type="scientific">Bogoriella caseilytica</name>
    <dbReference type="NCBI Taxonomy" id="56055"/>
    <lineage>
        <taxon>Bacteria</taxon>
        <taxon>Bacillati</taxon>
        <taxon>Actinomycetota</taxon>
        <taxon>Actinomycetes</taxon>
        <taxon>Micrococcales</taxon>
        <taxon>Bogoriellaceae</taxon>
        <taxon>Bogoriella</taxon>
    </lineage>
</organism>
<dbReference type="GO" id="GO:0051287">
    <property type="term" value="F:NAD binding"/>
    <property type="evidence" value="ECO:0007669"/>
    <property type="project" value="InterPro"/>
</dbReference>
<gene>
    <name evidence="4" type="ORF">EDD31_1745</name>
</gene>
<dbReference type="PANTHER" id="PTHR43333:SF1">
    <property type="entry name" value="D-ISOMER SPECIFIC 2-HYDROXYACID DEHYDROGENASE NAD-BINDING DOMAIN-CONTAINING PROTEIN"/>
    <property type="match status" value="1"/>
</dbReference>
<dbReference type="InterPro" id="IPR036291">
    <property type="entry name" value="NAD(P)-bd_dom_sf"/>
</dbReference>
<keyword evidence="5" id="KW-1185">Reference proteome</keyword>
<sequence length="305" mass="32485">MRVIVPSEEIAGAIAEAGVDVETVVWRQDSADEVPAGELLIGVRPSNPEASERLGEIEGLRHIHVPSLGFEWVEEYVPEGVTLSNSAGTIEEGTAELTLAMILAVLREIPQAVDQQREGRWDAGFTASSLQGARVLMLGYGGVGQAIARRIEAFAPESITPVGSRAREENGTHIHGADELPELLPQADVVVVSLPHTDKTAGLVDADFLAAMPDGALLANIGRGPVVDTQALLAELSTERLRAALDVTDPEPLPDGHPLWSAPGCLILPHVGGATSKVWELTLDLIVEQTRRMAAGEDPRNIVER</sequence>
<dbReference type="EMBL" id="RKHK01000001">
    <property type="protein sequence ID" value="ROR73368.1"/>
    <property type="molecule type" value="Genomic_DNA"/>
</dbReference>
<dbReference type="CDD" id="cd12166">
    <property type="entry name" value="2-Hacid_dh_7"/>
    <property type="match status" value="1"/>
</dbReference>
<reference evidence="4 5" key="1">
    <citation type="submission" date="2018-11" db="EMBL/GenBank/DDBJ databases">
        <title>Sequencing the genomes of 1000 actinobacteria strains.</title>
        <authorList>
            <person name="Klenk H.-P."/>
        </authorList>
    </citation>
    <scope>NUCLEOTIDE SEQUENCE [LARGE SCALE GENOMIC DNA]</scope>
    <source>
        <strain evidence="4 5">DSM 11294</strain>
    </source>
</reference>
<dbReference type="SUPFAM" id="SSF51735">
    <property type="entry name" value="NAD(P)-binding Rossmann-fold domains"/>
    <property type="match status" value="1"/>
</dbReference>
<dbReference type="PANTHER" id="PTHR43333">
    <property type="entry name" value="2-HACID_DH_C DOMAIN-CONTAINING PROTEIN"/>
    <property type="match status" value="1"/>
</dbReference>
<dbReference type="Proteomes" id="UP000280668">
    <property type="component" value="Unassembled WGS sequence"/>
</dbReference>
<dbReference type="SUPFAM" id="SSF52283">
    <property type="entry name" value="Formate/glycerate dehydrogenase catalytic domain-like"/>
    <property type="match status" value="1"/>
</dbReference>
<comment type="caution">
    <text evidence="4">The sequence shown here is derived from an EMBL/GenBank/DDBJ whole genome shotgun (WGS) entry which is preliminary data.</text>
</comment>
<evidence type="ECO:0000313" key="5">
    <source>
        <dbReference type="Proteomes" id="UP000280668"/>
    </source>
</evidence>
<dbReference type="Pfam" id="PF02826">
    <property type="entry name" value="2-Hacid_dh_C"/>
    <property type="match status" value="1"/>
</dbReference>
<dbReference type="AlphaFoldDB" id="A0A3N2BDN7"/>
<evidence type="ECO:0000256" key="2">
    <source>
        <dbReference type="ARBA" id="ARBA00023027"/>
    </source>
</evidence>
<keyword evidence="2" id="KW-0520">NAD</keyword>
<feature type="domain" description="D-isomer specific 2-hydroxyacid dehydrogenase NAD-binding" evidence="3">
    <location>
        <begin position="99"/>
        <end position="272"/>
    </location>
</feature>
<name>A0A3N2BDN7_9MICO</name>
<evidence type="ECO:0000313" key="4">
    <source>
        <dbReference type="EMBL" id="ROR73368.1"/>
    </source>
</evidence>
<dbReference type="Gene3D" id="3.40.50.720">
    <property type="entry name" value="NAD(P)-binding Rossmann-like Domain"/>
    <property type="match status" value="2"/>
</dbReference>
<evidence type="ECO:0000259" key="3">
    <source>
        <dbReference type="Pfam" id="PF02826"/>
    </source>
</evidence>
<dbReference type="GO" id="GO:0016491">
    <property type="term" value="F:oxidoreductase activity"/>
    <property type="evidence" value="ECO:0007669"/>
    <property type="project" value="UniProtKB-KW"/>
</dbReference>
<dbReference type="InterPro" id="IPR006140">
    <property type="entry name" value="D-isomer_DH_NAD-bd"/>
</dbReference>
<evidence type="ECO:0000256" key="1">
    <source>
        <dbReference type="ARBA" id="ARBA00023002"/>
    </source>
</evidence>
<keyword evidence="1" id="KW-0560">Oxidoreductase</keyword>